<dbReference type="AlphaFoldDB" id="A0A173UQQ9"/>
<dbReference type="Proteomes" id="UP000095649">
    <property type="component" value="Unassembled WGS sequence"/>
</dbReference>
<sequence length="89" mass="10154">MRNAGVRFPWVAASSHPLAHFLIFKKGDFTMQAKKTNPEKTKNPEVLTLDSTYRIGNRSFIVEPVFKEESSQTLGEVLLRLMKSESEKL</sequence>
<evidence type="ECO:0000313" key="1">
    <source>
        <dbReference type="EMBL" id="CUN15938.1"/>
    </source>
</evidence>
<organism evidence="1 2">
    <name type="scientific">Faecalibacterium prausnitzii</name>
    <dbReference type="NCBI Taxonomy" id="853"/>
    <lineage>
        <taxon>Bacteria</taxon>
        <taxon>Bacillati</taxon>
        <taxon>Bacillota</taxon>
        <taxon>Clostridia</taxon>
        <taxon>Eubacteriales</taxon>
        <taxon>Oscillospiraceae</taxon>
        <taxon>Faecalibacterium</taxon>
    </lineage>
</organism>
<name>A0A173UQQ9_9FIRM</name>
<evidence type="ECO:0000313" key="2">
    <source>
        <dbReference type="Proteomes" id="UP000095649"/>
    </source>
</evidence>
<dbReference type="EMBL" id="CYXN01000022">
    <property type="protein sequence ID" value="CUN15938.1"/>
    <property type="molecule type" value="Genomic_DNA"/>
</dbReference>
<protein>
    <submittedName>
        <fullName evidence="1">Uncharacterized protein</fullName>
    </submittedName>
</protein>
<dbReference type="RefSeq" id="WP_055186560.1">
    <property type="nucleotide sequence ID" value="NZ_CYXN01000022.1"/>
</dbReference>
<dbReference type="OrthoDB" id="1862965at2"/>
<gene>
    <name evidence="1" type="ORF">ERS852582_02204</name>
</gene>
<proteinExistence type="predicted"/>
<accession>A0A173UQQ9</accession>
<reference evidence="1 2" key="1">
    <citation type="submission" date="2015-09" db="EMBL/GenBank/DDBJ databases">
        <authorList>
            <consortium name="Pathogen Informatics"/>
        </authorList>
    </citation>
    <scope>NUCLEOTIDE SEQUENCE [LARGE SCALE GENOMIC DNA]</scope>
    <source>
        <strain evidence="1 2">2789STDY5834970</strain>
    </source>
</reference>